<proteinExistence type="inferred from homology"/>
<feature type="transmembrane region" description="Helical" evidence="15">
    <location>
        <begin position="633"/>
        <end position="653"/>
    </location>
</feature>
<dbReference type="Pfam" id="PF00060">
    <property type="entry name" value="Lig_chan"/>
    <property type="match status" value="1"/>
</dbReference>
<keyword evidence="19" id="KW-1185">Reference proteome</keyword>
<keyword evidence="6 15" id="KW-1133">Transmembrane helix</keyword>
<dbReference type="PIRSF" id="PIRSF037090">
    <property type="entry name" value="Iontro_Glu-like_rcpt_pln"/>
    <property type="match status" value="1"/>
</dbReference>
<dbReference type="SMART" id="SM00079">
    <property type="entry name" value="PBPe"/>
    <property type="match status" value="1"/>
</dbReference>
<dbReference type="SUPFAM" id="SSF53850">
    <property type="entry name" value="Periplasmic binding protein-like II"/>
    <property type="match status" value="1"/>
</dbReference>
<dbReference type="InterPro" id="IPR001320">
    <property type="entry name" value="Iontro_rcpt_C"/>
</dbReference>
<comment type="subcellular location">
    <subcellularLocation>
        <location evidence="1">Membrane</location>
        <topology evidence="1">Multi-pass membrane protein</topology>
    </subcellularLocation>
</comment>
<dbReference type="GO" id="GO:0015276">
    <property type="term" value="F:ligand-gated monoatomic ion channel activity"/>
    <property type="evidence" value="ECO:0007669"/>
    <property type="project" value="InterPro"/>
</dbReference>
<evidence type="ECO:0000256" key="13">
    <source>
        <dbReference type="PIRNR" id="PIRNR037090"/>
    </source>
</evidence>
<evidence type="ECO:0000256" key="12">
    <source>
        <dbReference type="ARBA" id="ARBA00023303"/>
    </source>
</evidence>
<evidence type="ECO:0000259" key="17">
    <source>
        <dbReference type="SMART" id="SM00079"/>
    </source>
</evidence>
<feature type="signal peptide" evidence="16">
    <location>
        <begin position="1"/>
        <end position="21"/>
    </location>
</feature>
<dbReference type="InterPro" id="IPR019594">
    <property type="entry name" value="Glu/Gly-bd"/>
</dbReference>
<evidence type="ECO:0000256" key="10">
    <source>
        <dbReference type="ARBA" id="ARBA00023180"/>
    </source>
</evidence>
<reference evidence="18" key="1">
    <citation type="submission" date="2023-07" db="EMBL/GenBank/DDBJ databases">
        <title>draft genome sequence of fig (Ficus carica).</title>
        <authorList>
            <person name="Takahashi T."/>
            <person name="Nishimura K."/>
        </authorList>
    </citation>
    <scope>NUCLEOTIDE SEQUENCE</scope>
</reference>
<evidence type="ECO:0000256" key="16">
    <source>
        <dbReference type="SAM" id="SignalP"/>
    </source>
</evidence>
<dbReference type="CDD" id="cd19990">
    <property type="entry name" value="PBP1_GABAb_receptor_plant"/>
    <property type="match status" value="1"/>
</dbReference>
<keyword evidence="3 13" id="KW-0813">Transport</keyword>
<evidence type="ECO:0000313" key="19">
    <source>
        <dbReference type="Proteomes" id="UP001187192"/>
    </source>
</evidence>
<name>A0AA88A6Q1_FICCA</name>
<dbReference type="PANTHER" id="PTHR18966">
    <property type="entry name" value="IONOTROPIC GLUTAMATE RECEPTOR"/>
    <property type="match status" value="1"/>
</dbReference>
<dbReference type="FunFam" id="1.10.287.70:FF:000172">
    <property type="entry name" value="Glutamate receptor"/>
    <property type="match status" value="1"/>
</dbReference>
<evidence type="ECO:0000256" key="8">
    <source>
        <dbReference type="ARBA" id="ARBA00023136"/>
    </source>
</evidence>
<comment type="function">
    <text evidence="13">Glutamate-gated receptor that probably acts as non-selective cation channel.</text>
</comment>
<dbReference type="InterPro" id="IPR001828">
    <property type="entry name" value="ANF_lig-bd_rcpt"/>
</dbReference>
<evidence type="ECO:0000256" key="7">
    <source>
        <dbReference type="ARBA" id="ARBA00023065"/>
    </source>
</evidence>
<dbReference type="FunFam" id="3.40.50.2300:FF:000188">
    <property type="entry name" value="Glutamate receptor"/>
    <property type="match status" value="1"/>
</dbReference>
<dbReference type="EMBL" id="BTGU01000005">
    <property type="protein sequence ID" value="GMN35151.1"/>
    <property type="molecule type" value="Genomic_DNA"/>
</dbReference>
<keyword evidence="9 13" id="KW-0675">Receptor</keyword>
<dbReference type="FunFam" id="3.40.190.10:FF:000054">
    <property type="entry name" value="Glutamate receptor"/>
    <property type="match status" value="1"/>
</dbReference>
<keyword evidence="12 13" id="KW-0407">Ion channel</keyword>
<feature type="transmembrane region" description="Helical" evidence="15">
    <location>
        <begin position="817"/>
        <end position="839"/>
    </location>
</feature>
<evidence type="ECO:0000256" key="5">
    <source>
        <dbReference type="ARBA" id="ARBA00022729"/>
    </source>
</evidence>
<comment type="similarity">
    <text evidence="2 13">Belongs to the glutamate-gated ion channel (TC 1.A.10.1) family.</text>
</comment>
<keyword evidence="14" id="KW-1015">Disulfide bond</keyword>
<dbReference type="InterPro" id="IPR044440">
    <property type="entry name" value="GABAb_receptor_plant_PBP1"/>
</dbReference>
<dbReference type="Proteomes" id="UP001187192">
    <property type="component" value="Unassembled WGS sequence"/>
</dbReference>
<evidence type="ECO:0000256" key="3">
    <source>
        <dbReference type="ARBA" id="ARBA00022448"/>
    </source>
</evidence>
<comment type="caution">
    <text evidence="18">The sequence shown here is derived from an EMBL/GenBank/DDBJ whole genome shotgun (WGS) entry which is preliminary data.</text>
</comment>
<feature type="transmembrane region" description="Helical" evidence="15">
    <location>
        <begin position="580"/>
        <end position="598"/>
    </location>
</feature>
<evidence type="ECO:0000256" key="6">
    <source>
        <dbReference type="ARBA" id="ARBA00022989"/>
    </source>
</evidence>
<organism evidence="18 19">
    <name type="scientific">Ficus carica</name>
    <name type="common">Common fig</name>
    <dbReference type="NCBI Taxonomy" id="3494"/>
    <lineage>
        <taxon>Eukaryota</taxon>
        <taxon>Viridiplantae</taxon>
        <taxon>Streptophyta</taxon>
        <taxon>Embryophyta</taxon>
        <taxon>Tracheophyta</taxon>
        <taxon>Spermatophyta</taxon>
        <taxon>Magnoliopsida</taxon>
        <taxon>eudicotyledons</taxon>
        <taxon>Gunneridae</taxon>
        <taxon>Pentapetalae</taxon>
        <taxon>rosids</taxon>
        <taxon>fabids</taxon>
        <taxon>Rosales</taxon>
        <taxon>Moraceae</taxon>
        <taxon>Ficeae</taxon>
        <taxon>Ficus</taxon>
    </lineage>
</organism>
<evidence type="ECO:0000256" key="15">
    <source>
        <dbReference type="SAM" id="Phobius"/>
    </source>
</evidence>
<accession>A0AA88A6Q1</accession>
<evidence type="ECO:0000256" key="9">
    <source>
        <dbReference type="ARBA" id="ARBA00023170"/>
    </source>
</evidence>
<dbReference type="InterPro" id="IPR028082">
    <property type="entry name" value="Peripla_BP_I"/>
</dbReference>
<gene>
    <name evidence="18" type="ORF">TIFTF001_005112</name>
</gene>
<dbReference type="AlphaFoldDB" id="A0AA88A6Q1"/>
<dbReference type="Pfam" id="PF01094">
    <property type="entry name" value="ANF_receptor"/>
    <property type="match status" value="1"/>
</dbReference>
<evidence type="ECO:0000256" key="4">
    <source>
        <dbReference type="ARBA" id="ARBA00022692"/>
    </source>
</evidence>
<dbReference type="Pfam" id="PF10613">
    <property type="entry name" value="Lig_chan-Glu_bd"/>
    <property type="match status" value="1"/>
</dbReference>
<dbReference type="InterPro" id="IPR015683">
    <property type="entry name" value="Ionotropic_Glu_rcpt"/>
</dbReference>
<protein>
    <recommendedName>
        <fullName evidence="13">Glutamate receptor</fullName>
    </recommendedName>
</protein>
<dbReference type="CDD" id="cd13686">
    <property type="entry name" value="GluR_Plant"/>
    <property type="match status" value="1"/>
</dbReference>
<dbReference type="Gene3D" id="3.40.50.2300">
    <property type="match status" value="2"/>
</dbReference>
<dbReference type="Gene3D" id="3.40.190.10">
    <property type="entry name" value="Periplasmic binding protein-like II"/>
    <property type="match status" value="2"/>
</dbReference>
<keyword evidence="7 13" id="KW-0406">Ion transport</keyword>
<keyword evidence="8 13" id="KW-0472">Membrane</keyword>
<dbReference type="SUPFAM" id="SSF53822">
    <property type="entry name" value="Periplasmic binding protein-like I"/>
    <property type="match status" value="1"/>
</dbReference>
<feature type="disulfide bond" evidence="14">
    <location>
        <begin position="742"/>
        <end position="797"/>
    </location>
</feature>
<feature type="domain" description="Ionotropic glutamate receptor C-terminal" evidence="17">
    <location>
        <begin position="460"/>
        <end position="794"/>
    </location>
</feature>
<sequence>MESKLTCLGLCFLLVLVGSRAANGKADRCPDTNHPIVRIGSVLDYSTRVGKEQKTAMEMALQDISHSTCPKFDLLLRDSHGSPARAAASAIELMRSKQVQAVIGTLTREEAALVSEIHNATETFPFISLNSPALSSPEPLPFQSPIFFQMADDVVFQTQCVAAIVGPFNWRKVTAIYENNYGFSNGSGIISLLSDSLQSVNSEIEQHRAFPSISSLPDPEKAIEEELKKLERCSNRVFIVLQFSLESAMLLFEKAKQMGMMEKGYVWIVADDQIAGLLDSVDSSVTQNMQGVIGLKTSFLDTGEAFRKFRNRFRRTFGQHHPDEENLSPSIYALRAYDAITSISLAVGDLQNKNVTSKELSKNLLTVDFKGLSGSIKFKNGMLLQSPILEIINVVGQSYGKIALWSQPYGFSGKFVNHEELKVETSNNLNNVKGQIYWPGGLQTVPKGWSWSDVEKPVMRIGVPARGAFNQFVRVSYDQAKNETYVSGFTIDVFKQVVKLLPYKLHYELVPFYGSYDDMVEQVFHKGLDAAVGDTDITPIRYQFVEFSQPYVSSGLEMVVPVERDTKETWMFMKAFTGTMWLLLLFLHFTICSVVWLIENKLAHNPELRGLGAMIWFSVTVLFFAHREQVRSGLAQFVLAPYLVVIVVVMVSFQASLTSMMTVSHFKPSVLDIETLQRTNRSVGCNGNSFIVGYLNNVLNFKLENIVHLHSIDDYTNAFEKGDIAAAFFVAPHAKVFLTKYCKGYTKAGPAYKSGGFGFVFPKGSPLAIDISEAVLKVTGSGQVEQLEKAMLSSLHCSSSPDVEGDGDSIGPEPFSALFEICGGIAVFALIFLVFHVAVKKLRNLSSTQAIFVNILFWRWTYRYLSQSSRRGRCRCRCRCQCSRTCFNQSENCTDDIDHGSTSIIEMA</sequence>
<dbReference type="GO" id="GO:0016020">
    <property type="term" value="C:membrane"/>
    <property type="evidence" value="ECO:0007669"/>
    <property type="project" value="UniProtKB-SubCell"/>
</dbReference>
<evidence type="ECO:0000256" key="1">
    <source>
        <dbReference type="ARBA" id="ARBA00004141"/>
    </source>
</evidence>
<evidence type="ECO:0000256" key="14">
    <source>
        <dbReference type="PIRSR" id="PIRSR037090-50"/>
    </source>
</evidence>
<feature type="chain" id="PRO_5041678336" description="Glutamate receptor" evidence="16">
    <location>
        <begin position="22"/>
        <end position="908"/>
    </location>
</feature>
<evidence type="ECO:0000313" key="18">
    <source>
        <dbReference type="EMBL" id="GMN35151.1"/>
    </source>
</evidence>
<evidence type="ECO:0000256" key="2">
    <source>
        <dbReference type="ARBA" id="ARBA00008685"/>
    </source>
</evidence>
<keyword evidence="10" id="KW-0325">Glycoprotein</keyword>
<dbReference type="InterPro" id="IPR017103">
    <property type="entry name" value="Iontropic_Glu_rcpt_pln"/>
</dbReference>
<keyword evidence="4 15" id="KW-0812">Transmembrane</keyword>
<evidence type="ECO:0000256" key="11">
    <source>
        <dbReference type="ARBA" id="ARBA00023286"/>
    </source>
</evidence>
<keyword evidence="11 13" id="KW-1071">Ligand-gated ion channel</keyword>
<keyword evidence="5 16" id="KW-0732">Signal</keyword>